<evidence type="ECO:0000313" key="2">
    <source>
        <dbReference type="Proteomes" id="UP000571817"/>
    </source>
</evidence>
<name>A0A853DAV2_9MICO</name>
<dbReference type="AlphaFoldDB" id="A0A853DAV2"/>
<keyword evidence="2" id="KW-1185">Reference proteome</keyword>
<sequence length="227" mass="24486">MRRRAAAGASRQRIGLDSLVRTTGIPRSSLHGYLAGTSLPPADRLDTLVLALGATPREAHEWALALDRLFDGVLTRRIRADEDLQLPTENARVRSRRARGLHTVPVLLPERHRADSGTGPVVVQACVCCTWAGTHTYAEPNARSCRTGFLHAGNNWFLGQTHGSADAGDSGAPVAQIWLYTQADIAYDSDGGWGWVPANVVANAASHAPLPGLPYLERPRMSDASIR</sequence>
<organism evidence="1 2">
    <name type="scientific">Allobranchiibius huperziae</name>
    <dbReference type="NCBI Taxonomy" id="1874116"/>
    <lineage>
        <taxon>Bacteria</taxon>
        <taxon>Bacillati</taxon>
        <taxon>Actinomycetota</taxon>
        <taxon>Actinomycetes</taxon>
        <taxon>Micrococcales</taxon>
        <taxon>Dermacoccaceae</taxon>
        <taxon>Allobranchiibius</taxon>
    </lineage>
</organism>
<protein>
    <recommendedName>
        <fullName evidence="3">HTH cro/C1-type domain-containing protein</fullName>
    </recommendedName>
</protein>
<evidence type="ECO:0008006" key="3">
    <source>
        <dbReference type="Google" id="ProtNLM"/>
    </source>
</evidence>
<proteinExistence type="predicted"/>
<dbReference type="EMBL" id="JACCFW010000001">
    <property type="protein sequence ID" value="NYJ74078.1"/>
    <property type="molecule type" value="Genomic_DNA"/>
</dbReference>
<dbReference type="Proteomes" id="UP000571817">
    <property type="component" value="Unassembled WGS sequence"/>
</dbReference>
<comment type="caution">
    <text evidence="1">The sequence shown here is derived from an EMBL/GenBank/DDBJ whole genome shotgun (WGS) entry which is preliminary data.</text>
</comment>
<evidence type="ECO:0000313" key="1">
    <source>
        <dbReference type="EMBL" id="NYJ74078.1"/>
    </source>
</evidence>
<accession>A0A853DAV2</accession>
<reference evidence="1 2" key="1">
    <citation type="submission" date="2020-07" db="EMBL/GenBank/DDBJ databases">
        <title>Sequencing the genomes of 1000 actinobacteria strains.</title>
        <authorList>
            <person name="Klenk H.-P."/>
        </authorList>
    </citation>
    <scope>NUCLEOTIDE SEQUENCE [LARGE SCALE GENOMIC DNA]</scope>
    <source>
        <strain evidence="1 2">DSM 29531</strain>
    </source>
</reference>
<dbReference type="RefSeq" id="WP_179479721.1">
    <property type="nucleotide sequence ID" value="NZ_JACCFW010000001.1"/>
</dbReference>
<gene>
    <name evidence="1" type="ORF">HNR15_001041</name>
</gene>